<evidence type="ECO:0000259" key="7">
    <source>
        <dbReference type="Pfam" id="PF03016"/>
    </source>
</evidence>
<dbReference type="AlphaFoldDB" id="A0A6N2MAJ6"/>
<keyword evidence="3" id="KW-0328">Glycosyltransferase</keyword>
<dbReference type="EMBL" id="CAADRP010001741">
    <property type="protein sequence ID" value="VFU50894.1"/>
    <property type="molecule type" value="Genomic_DNA"/>
</dbReference>
<dbReference type="InterPro" id="IPR029063">
    <property type="entry name" value="SAM-dependent_MTases_sf"/>
</dbReference>
<gene>
    <name evidence="8" type="ORF">SVIM_LOCUS340871</name>
</gene>
<feature type="transmembrane region" description="Helical" evidence="6">
    <location>
        <begin position="20"/>
        <end position="42"/>
    </location>
</feature>
<dbReference type="InterPro" id="IPR004263">
    <property type="entry name" value="Exostosin"/>
</dbReference>
<evidence type="ECO:0000256" key="3">
    <source>
        <dbReference type="ARBA" id="ARBA00022676"/>
    </source>
</evidence>
<comment type="similarity">
    <text evidence="2">Belongs to the glycosyltransferase 47 family.</text>
</comment>
<keyword evidence="6" id="KW-1133">Transmembrane helix</keyword>
<dbReference type="PANTHER" id="PTHR11062:SF241">
    <property type="entry name" value="XYLOGLUCAN GALACTOSYLTRANSFERASE GT14-RELATED"/>
    <property type="match status" value="1"/>
</dbReference>
<dbReference type="SUPFAM" id="SSF53335">
    <property type="entry name" value="S-adenosyl-L-methionine-dependent methyltransferases"/>
    <property type="match status" value="1"/>
</dbReference>
<sequence>MHYVKMMEKPLMRKCCNNQIWLVILISFVLCFVLLCFDYSALTGNQDGVTAVLVSNYENSITTQKSESLQFTTSLNETLIGPNRTNFLTRQPSKDKQSVKEKPVADSCSGKYIYIHDLPRRFNQELIESCESITVGTERNICPYLVNSGLGHEVEDLEGVLLNKSWYSTNQFLLAVIFHNKMKQYKCLTNDSSLASAIYVPFYAGLDVGRYLWGVKASIRDQSSFDFVKWMVSQPEWEKMWGRDHFLVVGRISWDFRRQTDNESDWGSKLRFLPESNNMSMLSIESSSWNNDYAIPYPTCFHPSKDSEVLQWQDKMRRKKRPYLFSFAGAPRPDLQDSVRGKIMEECQASKNLCKLQECSYGVNGAITCDNPANVMRLFQNSVYCLQPAGDSYTRRSIFDAILAGCIPVFFHPGTAYAQYKWHLPQNYSKYSVFVPVKDVKDWKAGINETLLRIPEERVVSMREEVIRLIPNIIYADPRSRLETFEDAFDLAVKGILDRIDGVRKVIRDGGDPSAGFADGDDFKYTFSGLATACKSKTINPNACTFPGSGNYKSGRAQKPGRPQEKMATNSTFQLFSSSSGVSGFFDSSTETPLPPPPPPVEVLSSEVSLNVICSVEPVNLEDGLTLLKGRVSTKEVFGLPNSDLVPGVYEGGLKLWEGSLDLIKALQAEVQNGHLSFSGKRVLELGCGHGLPGIFAFLEGASAVHFQDFNAEVLQCLTIPNVNANLSEQLSPSTSKDASSDIVGELRFFAGDWSQVHQCLPHANKKEKDLSCSSGHSPHSGYDIVLMAETIYSISAQHNLYSLIKKCLSHPGGVVYMAAKKHYFGVGGGTRQFLSVVEKDGVMAASLVAEVADGSSNVREVWKLSI</sequence>
<organism evidence="8">
    <name type="scientific">Salix viminalis</name>
    <name type="common">Common osier</name>
    <name type="synonym">Basket willow</name>
    <dbReference type="NCBI Taxonomy" id="40686"/>
    <lineage>
        <taxon>Eukaryota</taxon>
        <taxon>Viridiplantae</taxon>
        <taxon>Streptophyta</taxon>
        <taxon>Embryophyta</taxon>
        <taxon>Tracheophyta</taxon>
        <taxon>Spermatophyta</taxon>
        <taxon>Magnoliopsida</taxon>
        <taxon>eudicotyledons</taxon>
        <taxon>Gunneridae</taxon>
        <taxon>Pentapetalae</taxon>
        <taxon>rosids</taxon>
        <taxon>fabids</taxon>
        <taxon>Malpighiales</taxon>
        <taxon>Salicaceae</taxon>
        <taxon>Saliceae</taxon>
        <taxon>Salix</taxon>
    </lineage>
</organism>
<evidence type="ECO:0000256" key="6">
    <source>
        <dbReference type="SAM" id="Phobius"/>
    </source>
</evidence>
<evidence type="ECO:0000256" key="4">
    <source>
        <dbReference type="ARBA" id="ARBA00022968"/>
    </source>
</evidence>
<dbReference type="GO" id="GO:0016757">
    <property type="term" value="F:glycosyltransferase activity"/>
    <property type="evidence" value="ECO:0007669"/>
    <property type="project" value="UniProtKB-KW"/>
</dbReference>
<evidence type="ECO:0000256" key="2">
    <source>
        <dbReference type="ARBA" id="ARBA00010271"/>
    </source>
</evidence>
<protein>
    <recommendedName>
        <fullName evidence="7">Exostosin GT47 domain-containing protein</fullName>
    </recommendedName>
</protein>
<keyword evidence="6" id="KW-0812">Transmembrane</keyword>
<dbReference type="PANTHER" id="PTHR11062">
    <property type="entry name" value="EXOSTOSIN HEPARAN SULFATE GLYCOSYLTRANSFERASE -RELATED"/>
    <property type="match status" value="1"/>
</dbReference>
<keyword evidence="5" id="KW-0333">Golgi apparatus</keyword>
<comment type="subcellular location">
    <subcellularLocation>
        <location evidence="1">Golgi apparatus membrane</location>
        <topology evidence="1">Single-pass type II membrane protein</topology>
    </subcellularLocation>
</comment>
<keyword evidence="6" id="KW-0472">Membrane</keyword>
<accession>A0A6N2MAJ6</accession>
<evidence type="ECO:0000313" key="8">
    <source>
        <dbReference type="EMBL" id="VFU50894.1"/>
    </source>
</evidence>
<keyword evidence="3" id="KW-0808">Transferase</keyword>
<evidence type="ECO:0000256" key="1">
    <source>
        <dbReference type="ARBA" id="ARBA00004323"/>
    </source>
</evidence>
<reference evidence="8" key="1">
    <citation type="submission" date="2019-03" db="EMBL/GenBank/DDBJ databases">
        <authorList>
            <person name="Mank J."/>
            <person name="Almeida P."/>
        </authorList>
    </citation>
    <scope>NUCLEOTIDE SEQUENCE</scope>
    <source>
        <strain evidence="8">78183</strain>
    </source>
</reference>
<name>A0A6N2MAJ6_SALVM</name>
<evidence type="ECO:0000256" key="5">
    <source>
        <dbReference type="ARBA" id="ARBA00023034"/>
    </source>
</evidence>
<dbReference type="Gene3D" id="3.40.50.150">
    <property type="entry name" value="Vaccinia Virus protein VP39"/>
    <property type="match status" value="1"/>
</dbReference>
<feature type="domain" description="Exostosin GT47" evidence="7">
    <location>
        <begin position="108"/>
        <end position="444"/>
    </location>
</feature>
<proteinExistence type="inferred from homology"/>
<dbReference type="Pfam" id="PF03016">
    <property type="entry name" value="Exostosin_GT47"/>
    <property type="match status" value="1"/>
</dbReference>
<dbReference type="GO" id="GO:0000139">
    <property type="term" value="C:Golgi membrane"/>
    <property type="evidence" value="ECO:0007669"/>
    <property type="project" value="UniProtKB-SubCell"/>
</dbReference>
<dbReference type="InterPro" id="IPR040911">
    <property type="entry name" value="Exostosin_GT47"/>
</dbReference>
<keyword evidence="4" id="KW-0735">Signal-anchor</keyword>